<dbReference type="AlphaFoldDB" id="A0A5C7H567"/>
<dbReference type="CDD" id="cd02851">
    <property type="entry name" value="E_set_GO_C"/>
    <property type="match status" value="1"/>
</dbReference>
<feature type="domain" description="Galactose oxidase-like Early set" evidence="10">
    <location>
        <begin position="565"/>
        <end position="669"/>
    </location>
</feature>
<keyword evidence="4" id="KW-0560">Oxidoreductase</keyword>
<evidence type="ECO:0000313" key="12">
    <source>
        <dbReference type="Proteomes" id="UP000323000"/>
    </source>
</evidence>
<dbReference type="FunFam" id="2.130.10.80:FF:000001">
    <property type="entry name" value="Aldehyde oxidase GLOX"/>
    <property type="match status" value="1"/>
</dbReference>
<feature type="signal peptide" evidence="8">
    <location>
        <begin position="1"/>
        <end position="30"/>
    </location>
</feature>
<reference evidence="12" key="1">
    <citation type="journal article" date="2019" name="Gigascience">
        <title>De novo genome assembly of the endangered Acer yangbiense, a plant species with extremely small populations endemic to Yunnan Province, China.</title>
        <authorList>
            <person name="Yang J."/>
            <person name="Wariss H.M."/>
            <person name="Tao L."/>
            <person name="Zhang R."/>
            <person name="Yun Q."/>
            <person name="Hollingsworth P."/>
            <person name="Dao Z."/>
            <person name="Luo G."/>
            <person name="Guo H."/>
            <person name="Ma Y."/>
            <person name="Sun W."/>
        </authorList>
    </citation>
    <scope>NUCLEOTIDE SEQUENCE [LARGE SCALE GENOMIC DNA]</scope>
    <source>
        <strain evidence="12">cv. Malutang</strain>
    </source>
</reference>
<evidence type="ECO:0000313" key="11">
    <source>
        <dbReference type="EMBL" id="TXG52124.1"/>
    </source>
</evidence>
<accession>A0A5C7H567</accession>
<dbReference type="SUPFAM" id="SSF81296">
    <property type="entry name" value="E set domains"/>
    <property type="match status" value="1"/>
</dbReference>
<keyword evidence="2" id="KW-0964">Secreted</keyword>
<feature type="transmembrane region" description="Helical" evidence="7">
    <location>
        <begin position="105"/>
        <end position="121"/>
    </location>
</feature>
<dbReference type="Gene3D" id="2.130.10.80">
    <property type="entry name" value="Galactose oxidase/kelch, beta-propeller"/>
    <property type="match status" value="1"/>
</dbReference>
<dbReference type="Proteomes" id="UP000323000">
    <property type="component" value="Chromosome 10"/>
</dbReference>
<dbReference type="GO" id="GO:0005615">
    <property type="term" value="C:extracellular space"/>
    <property type="evidence" value="ECO:0007669"/>
    <property type="project" value="UniProtKB-ARBA"/>
</dbReference>
<organism evidence="11 12">
    <name type="scientific">Acer yangbiense</name>
    <dbReference type="NCBI Taxonomy" id="1000413"/>
    <lineage>
        <taxon>Eukaryota</taxon>
        <taxon>Viridiplantae</taxon>
        <taxon>Streptophyta</taxon>
        <taxon>Embryophyta</taxon>
        <taxon>Tracheophyta</taxon>
        <taxon>Spermatophyta</taxon>
        <taxon>Magnoliopsida</taxon>
        <taxon>eudicotyledons</taxon>
        <taxon>Gunneridae</taxon>
        <taxon>Pentapetalae</taxon>
        <taxon>rosids</taxon>
        <taxon>malvids</taxon>
        <taxon>Sapindales</taxon>
        <taxon>Sapindaceae</taxon>
        <taxon>Hippocastanoideae</taxon>
        <taxon>Acereae</taxon>
        <taxon>Acer</taxon>
    </lineage>
</organism>
<evidence type="ECO:0000256" key="2">
    <source>
        <dbReference type="ARBA" id="ARBA00022525"/>
    </source>
</evidence>
<feature type="transmembrane region" description="Helical" evidence="7">
    <location>
        <begin position="127"/>
        <end position="144"/>
    </location>
</feature>
<keyword evidence="3 8" id="KW-0732">Signal</keyword>
<evidence type="ECO:0000256" key="7">
    <source>
        <dbReference type="SAM" id="Phobius"/>
    </source>
</evidence>
<dbReference type="InterPro" id="IPR009880">
    <property type="entry name" value="Glyoxal_oxidase_N"/>
</dbReference>
<dbReference type="InterPro" id="IPR014756">
    <property type="entry name" value="Ig_E-set"/>
</dbReference>
<evidence type="ECO:0000259" key="10">
    <source>
        <dbReference type="Pfam" id="PF09118"/>
    </source>
</evidence>
<name>A0A5C7H567_9ROSI</name>
<dbReference type="Pfam" id="PF07250">
    <property type="entry name" value="Glyoxal_oxid_N"/>
    <property type="match status" value="2"/>
</dbReference>
<dbReference type="PANTHER" id="PTHR32208">
    <property type="entry name" value="SECRETED PROTEIN-RELATED"/>
    <property type="match status" value="1"/>
</dbReference>
<keyword evidence="12" id="KW-1185">Reference proteome</keyword>
<protein>
    <recommendedName>
        <fullName evidence="5">Aldehyde oxidase GLOX</fullName>
    </recommendedName>
    <alternativeName>
        <fullName evidence="6">Glyoxal oxidase</fullName>
    </alternativeName>
</protein>
<comment type="caution">
    <text evidence="11">The sequence shown here is derived from an EMBL/GenBank/DDBJ whole genome shotgun (WGS) entry which is preliminary data.</text>
</comment>
<proteinExistence type="predicted"/>
<dbReference type="InterPro" id="IPR015202">
    <property type="entry name" value="GO-like_E_set"/>
</dbReference>
<dbReference type="PANTHER" id="PTHR32208:SF62">
    <property type="entry name" value="OXIDASE, PUTATIVE, EXPRESSED-RELATED"/>
    <property type="match status" value="1"/>
</dbReference>
<dbReference type="InterPro" id="IPR037293">
    <property type="entry name" value="Gal_Oxidase_central_sf"/>
</dbReference>
<keyword evidence="7" id="KW-0812">Transmembrane</keyword>
<dbReference type="Gene3D" id="2.60.40.10">
    <property type="entry name" value="Immunoglobulins"/>
    <property type="match status" value="1"/>
</dbReference>
<sequence>MPGGEPRCFPSTGSAVLLLLKNLQAPSVEAEVLVCCGAPKGSAAKADNKKNHTFVRALDTCGRIKITDPNPQWVMKTMPHARIMGDIDVEQVTESFTALMDRRKFSLVVNLTLTFFFFFFLNPTRMTSQISIIYFLLFQLIIIVSHPCHRFLTHAAGGRWQFLQRSIGISAMHMQLLNNDRVIMFDRTDFGKSNISLPDGKCRKDSTGNKVDCTAHSIEYDVLSNTFRPLMVQSNVWCSSGAVMPDGSLIQTGGFKEGDRRIRIFKSCSDCDWVEVEKGLAVTRWYATNHILPKGGQIVIGGTMQFNYEFIPKNGAPNLFSLPFLAQTSDRGVENNLYPFVFLIGDGNLFIFANNRAILFDYLNNKVVKKYPTMPGGDPRCYPSTGSAVLLPLKNLQASSVEAEVLVCGGAPKGSVAQAKKGKFVNALDTCGRIKITDPNPQWVMETMPQARVMGDMVLLPNGNVMIINGGAAGVAGWELGRNPVLNPVLYRPNDKLGSRFELQNPTTIPRMYHSTALLLRDGRVLVGGSNPHNYYNFTGVLYPTELSLEAFSPAYLNPENSSLRPKIVLPASHANLKYNQNLEVRFTVARTVALDKFSVTMVAPSFTTHSFSMNHRLLVLGSEKVIGIGNNTYAVQVTTPGSVNLAPLGYYLLFLVHQDIPSEGIWVNLQ</sequence>
<dbReference type="InterPro" id="IPR013783">
    <property type="entry name" value="Ig-like_fold"/>
</dbReference>
<keyword evidence="7" id="KW-0472">Membrane</keyword>
<evidence type="ECO:0000256" key="4">
    <source>
        <dbReference type="ARBA" id="ARBA00023002"/>
    </source>
</evidence>
<dbReference type="OrthoDB" id="2019572at2759"/>
<feature type="domain" description="Glyoxal oxidase N-terminal" evidence="9">
    <location>
        <begin position="172"/>
        <end position="556"/>
    </location>
</feature>
<feature type="domain" description="Glyoxal oxidase N-terminal" evidence="9">
    <location>
        <begin position="2"/>
        <end position="87"/>
    </location>
</feature>
<evidence type="ECO:0000259" key="9">
    <source>
        <dbReference type="Pfam" id="PF07250"/>
    </source>
</evidence>
<gene>
    <name evidence="11" type="ORF">EZV62_021293</name>
</gene>
<evidence type="ECO:0000256" key="1">
    <source>
        <dbReference type="ARBA" id="ARBA00004613"/>
    </source>
</evidence>
<keyword evidence="7" id="KW-1133">Transmembrane helix</keyword>
<dbReference type="GO" id="GO:0016491">
    <property type="term" value="F:oxidoreductase activity"/>
    <property type="evidence" value="ECO:0007669"/>
    <property type="project" value="UniProtKB-KW"/>
</dbReference>
<evidence type="ECO:0000256" key="8">
    <source>
        <dbReference type="SAM" id="SignalP"/>
    </source>
</evidence>
<evidence type="ECO:0000256" key="3">
    <source>
        <dbReference type="ARBA" id="ARBA00022729"/>
    </source>
</evidence>
<dbReference type="Pfam" id="PF09118">
    <property type="entry name" value="GO-like_E_set"/>
    <property type="match status" value="1"/>
</dbReference>
<evidence type="ECO:0000256" key="5">
    <source>
        <dbReference type="ARBA" id="ARBA00073112"/>
    </source>
</evidence>
<comment type="subcellular location">
    <subcellularLocation>
        <location evidence="1">Secreted</location>
    </subcellularLocation>
</comment>
<dbReference type="InterPro" id="IPR011043">
    <property type="entry name" value="Gal_Oxase/kelch_b-propeller"/>
</dbReference>
<evidence type="ECO:0000256" key="6">
    <source>
        <dbReference type="ARBA" id="ARBA00077505"/>
    </source>
</evidence>
<dbReference type="EMBL" id="VAHF01000010">
    <property type="protein sequence ID" value="TXG52124.1"/>
    <property type="molecule type" value="Genomic_DNA"/>
</dbReference>
<feature type="chain" id="PRO_5023147048" description="Aldehyde oxidase GLOX" evidence="8">
    <location>
        <begin position="31"/>
        <end position="671"/>
    </location>
</feature>
<dbReference type="SUPFAM" id="SSF50965">
    <property type="entry name" value="Galactose oxidase, central domain"/>
    <property type="match status" value="1"/>
</dbReference>